<dbReference type="Proteomes" id="UP000199152">
    <property type="component" value="Unassembled WGS sequence"/>
</dbReference>
<keyword evidence="2" id="KW-1185">Reference proteome</keyword>
<dbReference type="InParanoid" id="A0A1I4FFR8"/>
<evidence type="ECO:0000313" key="2">
    <source>
        <dbReference type="Proteomes" id="UP000199152"/>
    </source>
</evidence>
<reference evidence="1 2" key="1">
    <citation type="submission" date="2016-10" db="EMBL/GenBank/DDBJ databases">
        <authorList>
            <person name="de Groot N.N."/>
        </authorList>
    </citation>
    <scope>NUCLEOTIDE SEQUENCE [LARGE SCALE GENOMIC DNA]</scope>
    <source>
        <strain evidence="1 2">DSM 45317</strain>
    </source>
</reference>
<organism evidence="1 2">
    <name type="scientific">Geodermatophilus ruber</name>
    <dbReference type="NCBI Taxonomy" id="504800"/>
    <lineage>
        <taxon>Bacteria</taxon>
        <taxon>Bacillati</taxon>
        <taxon>Actinomycetota</taxon>
        <taxon>Actinomycetes</taxon>
        <taxon>Geodermatophilales</taxon>
        <taxon>Geodermatophilaceae</taxon>
        <taxon>Geodermatophilus</taxon>
    </lineage>
</organism>
<evidence type="ECO:0000313" key="1">
    <source>
        <dbReference type="EMBL" id="SFL16772.1"/>
    </source>
</evidence>
<dbReference type="RefSeq" id="WP_091325188.1">
    <property type="nucleotide sequence ID" value="NZ_FOSW01000007.1"/>
</dbReference>
<protein>
    <submittedName>
        <fullName evidence="1">Uncharacterized protein</fullName>
    </submittedName>
</protein>
<gene>
    <name evidence="1" type="ORF">SAMN04488085_107146</name>
</gene>
<proteinExistence type="predicted"/>
<dbReference type="EMBL" id="FOSW01000007">
    <property type="protein sequence ID" value="SFL16772.1"/>
    <property type="molecule type" value="Genomic_DNA"/>
</dbReference>
<dbReference type="AlphaFoldDB" id="A0A1I4FFR8"/>
<dbReference type="STRING" id="504800.SAMN04488085_107146"/>
<name>A0A1I4FFR8_9ACTN</name>
<accession>A0A1I4FFR8</accession>
<sequence length="59" mass="6530">MSPVQTRPLGRTGAEELLPAPAKAGVRVAAARAPLTDTQLADLERVYDERIRAHVHDRW</sequence>